<dbReference type="InterPro" id="IPR036236">
    <property type="entry name" value="Znf_C2H2_sf"/>
</dbReference>
<dbReference type="KEGG" id="dci:108252743"/>
<dbReference type="STRING" id="121845.A0A1S4EES2"/>
<evidence type="ECO:0000256" key="1">
    <source>
        <dbReference type="PROSITE-ProRule" id="PRU00042"/>
    </source>
</evidence>
<dbReference type="GeneID" id="108252743"/>
<protein>
    <submittedName>
        <fullName evidence="5">Zinc finger and BTB domain-containing protein 18.2-like</fullName>
    </submittedName>
</protein>
<dbReference type="Proteomes" id="UP000079169">
    <property type="component" value="Unplaced"/>
</dbReference>
<feature type="region of interest" description="Disordered" evidence="2">
    <location>
        <begin position="76"/>
        <end position="136"/>
    </location>
</feature>
<dbReference type="SMART" id="SM00355">
    <property type="entry name" value="ZnF_C2H2"/>
    <property type="match status" value="2"/>
</dbReference>
<dbReference type="AlphaFoldDB" id="A0A1S4EES2"/>
<feature type="domain" description="C2H2-type" evidence="3">
    <location>
        <begin position="55"/>
        <end position="82"/>
    </location>
</feature>
<organism evidence="4 5">
    <name type="scientific">Diaphorina citri</name>
    <name type="common">Asian citrus psyllid</name>
    <dbReference type="NCBI Taxonomy" id="121845"/>
    <lineage>
        <taxon>Eukaryota</taxon>
        <taxon>Metazoa</taxon>
        <taxon>Ecdysozoa</taxon>
        <taxon>Arthropoda</taxon>
        <taxon>Hexapoda</taxon>
        <taxon>Insecta</taxon>
        <taxon>Pterygota</taxon>
        <taxon>Neoptera</taxon>
        <taxon>Paraneoptera</taxon>
        <taxon>Hemiptera</taxon>
        <taxon>Sternorrhyncha</taxon>
        <taxon>Psylloidea</taxon>
        <taxon>Psyllidae</taxon>
        <taxon>Diaphorininae</taxon>
        <taxon>Diaphorina</taxon>
    </lineage>
</organism>
<keyword evidence="1" id="KW-0479">Metal-binding</keyword>
<gene>
    <name evidence="5" type="primary">LOC108252743</name>
</gene>
<keyword evidence="4" id="KW-1185">Reference proteome</keyword>
<evidence type="ECO:0000256" key="2">
    <source>
        <dbReference type="SAM" id="MobiDB-lite"/>
    </source>
</evidence>
<dbReference type="InterPro" id="IPR013087">
    <property type="entry name" value="Znf_C2H2_type"/>
</dbReference>
<evidence type="ECO:0000313" key="4">
    <source>
        <dbReference type="Proteomes" id="UP000079169"/>
    </source>
</evidence>
<dbReference type="PaxDb" id="121845-A0A1S4EES2"/>
<evidence type="ECO:0000313" key="5">
    <source>
        <dbReference type="RefSeq" id="XP_017300766.1"/>
    </source>
</evidence>
<dbReference type="PROSITE" id="PS50157">
    <property type="entry name" value="ZINC_FINGER_C2H2_2"/>
    <property type="match status" value="2"/>
</dbReference>
<sequence>MTVNLNIHETLHSLEDTAAVRGSNDRASCPMCGITFLRVASLRCHLGSHRVEDNLTCGQCGEEFATEYSLELHALEHAAQEQRSKETTPAGDKLSSDKPGGKNPGAETGGENPVGENPLEKPGGEPGSSIPVKKQKKLMCSVCKTVLQILTPREKKIIQRFLTKNGSQEDY</sequence>
<dbReference type="RefSeq" id="XP_017300766.1">
    <property type="nucleotide sequence ID" value="XM_017445277.1"/>
</dbReference>
<feature type="domain" description="C2H2-type" evidence="3">
    <location>
        <begin position="27"/>
        <end position="54"/>
    </location>
</feature>
<dbReference type="Gene3D" id="3.30.160.60">
    <property type="entry name" value="Classic Zinc Finger"/>
    <property type="match status" value="1"/>
</dbReference>
<name>A0A1S4EES2_DIACI</name>
<accession>A0A1S4EES2</accession>
<keyword evidence="1" id="KW-0862">Zinc</keyword>
<dbReference type="GO" id="GO:0008270">
    <property type="term" value="F:zinc ion binding"/>
    <property type="evidence" value="ECO:0007669"/>
    <property type="project" value="UniProtKB-KW"/>
</dbReference>
<evidence type="ECO:0000259" key="3">
    <source>
        <dbReference type="PROSITE" id="PS50157"/>
    </source>
</evidence>
<proteinExistence type="predicted"/>
<dbReference type="PROSITE" id="PS00028">
    <property type="entry name" value="ZINC_FINGER_C2H2_1"/>
    <property type="match status" value="2"/>
</dbReference>
<dbReference type="SUPFAM" id="SSF57667">
    <property type="entry name" value="beta-beta-alpha zinc fingers"/>
    <property type="match status" value="1"/>
</dbReference>
<feature type="compositionally biased region" description="Basic and acidic residues" evidence="2">
    <location>
        <begin position="76"/>
        <end position="86"/>
    </location>
</feature>
<reference evidence="5" key="1">
    <citation type="submission" date="2025-08" db="UniProtKB">
        <authorList>
            <consortium name="RefSeq"/>
        </authorList>
    </citation>
    <scope>IDENTIFICATION</scope>
</reference>
<keyword evidence="1" id="KW-0863">Zinc-finger</keyword>